<dbReference type="Pfam" id="PF13692">
    <property type="entry name" value="Glyco_trans_1_4"/>
    <property type="match status" value="1"/>
</dbReference>
<accession>A0ABQ0GCN2</accession>
<dbReference type="PANTHER" id="PTHR12526">
    <property type="entry name" value="GLYCOSYLTRANSFERASE"/>
    <property type="match status" value="1"/>
</dbReference>
<dbReference type="EMBL" id="BAAFSV010000003">
    <property type="protein sequence ID" value="GAB1315527.1"/>
    <property type="molecule type" value="Genomic_DNA"/>
</dbReference>
<keyword evidence="2" id="KW-0808">Transferase</keyword>
<keyword evidence="1" id="KW-0328">Glycosyltransferase</keyword>
<evidence type="ECO:0000256" key="2">
    <source>
        <dbReference type="ARBA" id="ARBA00022679"/>
    </source>
</evidence>
<dbReference type="SUPFAM" id="SSF53756">
    <property type="entry name" value="UDP-Glycosyltransferase/glycogen phosphorylase"/>
    <property type="match status" value="1"/>
</dbReference>
<evidence type="ECO:0008006" key="5">
    <source>
        <dbReference type="Google" id="ProtNLM"/>
    </source>
</evidence>
<organism evidence="3 4">
    <name type="scientific">Madurella fahalii</name>
    <dbReference type="NCBI Taxonomy" id="1157608"/>
    <lineage>
        <taxon>Eukaryota</taxon>
        <taxon>Fungi</taxon>
        <taxon>Dikarya</taxon>
        <taxon>Ascomycota</taxon>
        <taxon>Pezizomycotina</taxon>
        <taxon>Sordariomycetes</taxon>
        <taxon>Sordariomycetidae</taxon>
        <taxon>Sordariales</taxon>
        <taxon>Sordariales incertae sedis</taxon>
        <taxon>Madurella</taxon>
    </lineage>
</organism>
<dbReference type="Gene3D" id="3.40.50.2000">
    <property type="entry name" value="Glycogen Phosphorylase B"/>
    <property type="match status" value="1"/>
</dbReference>
<protein>
    <recommendedName>
        <fullName evidence="5">Glycosyltransferase</fullName>
    </recommendedName>
</protein>
<keyword evidence="4" id="KW-1185">Reference proteome</keyword>
<proteinExistence type="predicted"/>
<reference evidence="3 4" key="1">
    <citation type="submission" date="2024-09" db="EMBL/GenBank/DDBJ databases">
        <title>Itraconazole resistance in Madurella fahalii resulting from another homologue of gene encoding cytochrome P450 14-alpha sterol demethylase (CYP51).</title>
        <authorList>
            <person name="Yoshioka I."/>
            <person name="Fahal A.H."/>
            <person name="Kaneko S."/>
            <person name="Yaguchi T."/>
        </authorList>
    </citation>
    <scope>NUCLEOTIDE SEQUENCE [LARGE SCALE GENOMIC DNA]</scope>
    <source>
        <strain evidence="3 4">IFM 68171</strain>
    </source>
</reference>
<sequence>MRVFLIQTAQGLTPSCGGYKANISLLRNLRSYGHEAAQICYGSEDEVEQYAQLAKSKGIEPDVVTHSVPPFKDPRGATHELFVKTFNDEDGIHNVVISRRQFNAAYPHDELSPRMKTIFRIFATHITMFRPTHVIFNDPITMKITAFHPARDTFKRINIIHTAEQLPFGPFCAGVDGHCLSAKVEDGLLRALDGIWSVSRAMQDYAWTHGRLETKFLVHPALTYLDRDTGAMPVVRNNIERTEVGMVNPCPHKGLSILLALAKKLPHISFVTWKSWGTSKEHLAQLQALPNMQVEPTTRNTDEIWDRIKVLLAPSVWHEAWGIIVTEAQLRGIPVIASDAGGLLEAKIGLPYCIPVNLVTGKRHPNGDYVVPQQDIKPWEEALIKVMTDREAYQALADLTATTAAEWLRGLDDRAHEKWLLSLMDENAE</sequence>
<evidence type="ECO:0000256" key="1">
    <source>
        <dbReference type="ARBA" id="ARBA00022676"/>
    </source>
</evidence>
<evidence type="ECO:0000313" key="3">
    <source>
        <dbReference type="EMBL" id="GAB1315527.1"/>
    </source>
</evidence>
<comment type="caution">
    <text evidence="3">The sequence shown here is derived from an EMBL/GenBank/DDBJ whole genome shotgun (WGS) entry which is preliminary data.</text>
</comment>
<name>A0ABQ0GCN2_9PEZI</name>
<gene>
    <name evidence="3" type="ORF">MFIFM68171_05737</name>
</gene>
<dbReference type="PANTHER" id="PTHR12526:SF510">
    <property type="entry name" value="D-INOSITOL 3-PHOSPHATE GLYCOSYLTRANSFERASE"/>
    <property type="match status" value="1"/>
</dbReference>
<dbReference type="RefSeq" id="XP_070917258.1">
    <property type="nucleotide sequence ID" value="XM_071061157.1"/>
</dbReference>
<dbReference type="GeneID" id="98176480"/>
<evidence type="ECO:0000313" key="4">
    <source>
        <dbReference type="Proteomes" id="UP001628179"/>
    </source>
</evidence>
<dbReference type="Proteomes" id="UP001628179">
    <property type="component" value="Unassembled WGS sequence"/>
</dbReference>